<dbReference type="Proteomes" id="UP001629432">
    <property type="component" value="Unassembled WGS sequence"/>
</dbReference>
<feature type="region of interest" description="Disordered" evidence="1">
    <location>
        <begin position="59"/>
        <end position="79"/>
    </location>
</feature>
<reference evidence="2 3" key="1">
    <citation type="journal article" date="2024" name="Chem. Sci.">
        <title>Discovery of megapolipeptins by genome mining of a Burkholderiales bacteria collection.</title>
        <authorList>
            <person name="Paulo B.S."/>
            <person name="Recchia M.J.J."/>
            <person name="Lee S."/>
            <person name="Fergusson C.H."/>
            <person name="Romanowski S.B."/>
            <person name="Hernandez A."/>
            <person name="Krull N."/>
            <person name="Liu D.Y."/>
            <person name="Cavanagh H."/>
            <person name="Bos A."/>
            <person name="Gray C.A."/>
            <person name="Murphy B.T."/>
            <person name="Linington R.G."/>
            <person name="Eustaquio A.S."/>
        </authorList>
    </citation>
    <scope>NUCLEOTIDE SEQUENCE [LARGE SCALE GENOMIC DNA]</scope>
    <source>
        <strain evidence="2 3">RL17-338-BIC-A</strain>
    </source>
</reference>
<dbReference type="EMBL" id="JAQQCF010000035">
    <property type="protein sequence ID" value="MFM0641050.1"/>
    <property type="molecule type" value="Genomic_DNA"/>
</dbReference>
<dbReference type="RefSeq" id="WP_408235501.1">
    <property type="nucleotide sequence ID" value="NZ_JAQQCF010000035.1"/>
</dbReference>
<comment type="caution">
    <text evidence="2">The sequence shown here is derived from an EMBL/GenBank/DDBJ whole genome shotgun (WGS) entry which is preliminary data.</text>
</comment>
<evidence type="ECO:0000256" key="1">
    <source>
        <dbReference type="SAM" id="MobiDB-lite"/>
    </source>
</evidence>
<accession>A0ABW9E081</accession>
<protein>
    <submittedName>
        <fullName evidence="2">Uncharacterized protein</fullName>
    </submittedName>
</protein>
<sequence>MWPPPCLILGSAFSELDRQARSGHLKEKSRQSDQMRPNCATWLSLRDGQIRRNMLAKSTMRGNREVKKPKQPKKVISPAAGVSLAITPKTAVASAPAKKK</sequence>
<name>A0ABW9E081_9BURK</name>
<proteinExistence type="predicted"/>
<evidence type="ECO:0000313" key="3">
    <source>
        <dbReference type="Proteomes" id="UP001629432"/>
    </source>
</evidence>
<evidence type="ECO:0000313" key="2">
    <source>
        <dbReference type="EMBL" id="MFM0641050.1"/>
    </source>
</evidence>
<gene>
    <name evidence="2" type="ORF">PQQ63_30575</name>
</gene>
<keyword evidence="3" id="KW-1185">Reference proteome</keyword>
<organism evidence="2 3">
    <name type="scientific">Paraburkholderia metrosideri</name>
    <dbReference type="NCBI Taxonomy" id="580937"/>
    <lineage>
        <taxon>Bacteria</taxon>
        <taxon>Pseudomonadati</taxon>
        <taxon>Pseudomonadota</taxon>
        <taxon>Betaproteobacteria</taxon>
        <taxon>Burkholderiales</taxon>
        <taxon>Burkholderiaceae</taxon>
        <taxon>Paraburkholderia</taxon>
    </lineage>
</organism>